<name>A0ABV4QHJ4_9ACTN</name>
<evidence type="ECO:0008006" key="3">
    <source>
        <dbReference type="Google" id="ProtNLM"/>
    </source>
</evidence>
<keyword evidence="2" id="KW-1185">Reference proteome</keyword>
<reference evidence="1 2" key="1">
    <citation type="submission" date="2023-11" db="EMBL/GenBank/DDBJ databases">
        <title>Actinomadura monticuli sp. nov., isolated from volcanic ash.</title>
        <authorList>
            <person name="Lee S.D."/>
            <person name="Yang H."/>
            <person name="Kim I.S."/>
        </authorList>
    </citation>
    <scope>NUCLEOTIDE SEQUENCE [LARGE SCALE GENOMIC DNA]</scope>
    <source>
        <strain evidence="1 2">DLS-62</strain>
    </source>
</reference>
<protein>
    <recommendedName>
        <fullName evidence="3">Sel1 repeat family protein</fullName>
    </recommendedName>
</protein>
<organism evidence="1 2">
    <name type="scientific">Actinomadura monticuli</name>
    <dbReference type="NCBI Taxonomy" id="3097367"/>
    <lineage>
        <taxon>Bacteria</taxon>
        <taxon>Bacillati</taxon>
        <taxon>Actinomycetota</taxon>
        <taxon>Actinomycetes</taxon>
        <taxon>Streptosporangiales</taxon>
        <taxon>Thermomonosporaceae</taxon>
        <taxon>Actinomadura</taxon>
    </lineage>
</organism>
<dbReference type="PANTHER" id="PTHR11102:SF160">
    <property type="entry name" value="ERAD-ASSOCIATED E3 UBIQUITIN-PROTEIN LIGASE COMPONENT HRD3"/>
    <property type="match status" value="1"/>
</dbReference>
<dbReference type="InterPro" id="IPR011990">
    <property type="entry name" value="TPR-like_helical_dom_sf"/>
</dbReference>
<dbReference type="Gene3D" id="1.25.40.10">
    <property type="entry name" value="Tetratricopeptide repeat domain"/>
    <property type="match status" value="1"/>
</dbReference>
<evidence type="ECO:0000313" key="2">
    <source>
        <dbReference type="Proteomes" id="UP001569963"/>
    </source>
</evidence>
<evidence type="ECO:0000313" key="1">
    <source>
        <dbReference type="EMBL" id="MFA1542160.1"/>
    </source>
</evidence>
<sequence>MSGDGLSQGIGPAAKIALRGGAAAEDDEDAAALWCSRLAGFGLVEAARDHFRPAAGAGDLAAAKCMVWLAWEAGLDGDARTWLDRAARTGDPWAMFELGRSVQEPDEAERWYRRAAEAGAGIAMNNLAVQHVLEGEHAEAERWFRRAADAGNVDGTANLGRLKLEAGDLRDAETWLTAAVEQGHGGAAEQLACLLADAGRTEEAEVWRARSAARR</sequence>
<comment type="caution">
    <text evidence="1">The sequence shown here is derived from an EMBL/GenBank/DDBJ whole genome shotgun (WGS) entry which is preliminary data.</text>
</comment>
<gene>
    <name evidence="1" type="ORF">SM611_24765</name>
</gene>
<dbReference type="Proteomes" id="UP001569963">
    <property type="component" value="Unassembled WGS sequence"/>
</dbReference>
<dbReference type="PANTHER" id="PTHR11102">
    <property type="entry name" value="SEL-1-LIKE PROTEIN"/>
    <property type="match status" value="1"/>
</dbReference>
<dbReference type="SUPFAM" id="SSF81901">
    <property type="entry name" value="HCP-like"/>
    <property type="match status" value="1"/>
</dbReference>
<dbReference type="EMBL" id="JAXCEI010000011">
    <property type="protein sequence ID" value="MFA1542160.1"/>
    <property type="molecule type" value="Genomic_DNA"/>
</dbReference>
<dbReference type="RefSeq" id="WP_371952309.1">
    <property type="nucleotide sequence ID" value="NZ_JAXCEI010000011.1"/>
</dbReference>
<accession>A0ABV4QHJ4</accession>
<proteinExistence type="predicted"/>
<dbReference type="InterPro" id="IPR050767">
    <property type="entry name" value="Sel1_AlgK"/>
</dbReference>